<keyword evidence="2" id="KW-1185">Reference proteome</keyword>
<dbReference type="Proteomes" id="UP000807469">
    <property type="component" value="Unassembled WGS sequence"/>
</dbReference>
<reference evidence="1" key="1">
    <citation type="submission" date="2020-11" db="EMBL/GenBank/DDBJ databases">
        <authorList>
            <consortium name="DOE Joint Genome Institute"/>
            <person name="Ahrendt S."/>
            <person name="Riley R."/>
            <person name="Andreopoulos W."/>
            <person name="Labutti K."/>
            <person name="Pangilinan J."/>
            <person name="Ruiz-Duenas F.J."/>
            <person name="Barrasa J.M."/>
            <person name="Sanchez-Garcia M."/>
            <person name="Camarero S."/>
            <person name="Miyauchi S."/>
            <person name="Serrano A."/>
            <person name="Linde D."/>
            <person name="Babiker R."/>
            <person name="Drula E."/>
            <person name="Ayuso-Fernandez I."/>
            <person name="Pacheco R."/>
            <person name="Padilla G."/>
            <person name="Ferreira P."/>
            <person name="Barriuso J."/>
            <person name="Kellner H."/>
            <person name="Castanera R."/>
            <person name="Alfaro M."/>
            <person name="Ramirez L."/>
            <person name="Pisabarro A.G."/>
            <person name="Kuo A."/>
            <person name="Tritt A."/>
            <person name="Lipzen A."/>
            <person name="He G."/>
            <person name="Yan M."/>
            <person name="Ng V."/>
            <person name="Cullen D."/>
            <person name="Martin F."/>
            <person name="Rosso M.-N."/>
            <person name="Henrissat B."/>
            <person name="Hibbett D."/>
            <person name="Martinez A.T."/>
            <person name="Grigoriev I.V."/>
        </authorList>
    </citation>
    <scope>NUCLEOTIDE SEQUENCE</scope>
    <source>
        <strain evidence="1">CIRM-BRFM 674</strain>
    </source>
</reference>
<accession>A0A9P6CZS4</accession>
<evidence type="ECO:0000313" key="2">
    <source>
        <dbReference type="Proteomes" id="UP000807469"/>
    </source>
</evidence>
<dbReference type="EMBL" id="MU155229">
    <property type="protein sequence ID" value="KAF9478660.1"/>
    <property type="molecule type" value="Genomic_DNA"/>
</dbReference>
<gene>
    <name evidence="1" type="ORF">BDN70DRAFT_30460</name>
</gene>
<dbReference type="AlphaFoldDB" id="A0A9P6CZS4"/>
<organism evidence="1 2">
    <name type="scientific">Pholiota conissans</name>
    <dbReference type="NCBI Taxonomy" id="109636"/>
    <lineage>
        <taxon>Eukaryota</taxon>
        <taxon>Fungi</taxon>
        <taxon>Dikarya</taxon>
        <taxon>Basidiomycota</taxon>
        <taxon>Agaricomycotina</taxon>
        <taxon>Agaricomycetes</taxon>
        <taxon>Agaricomycetidae</taxon>
        <taxon>Agaricales</taxon>
        <taxon>Agaricineae</taxon>
        <taxon>Strophariaceae</taxon>
        <taxon>Pholiota</taxon>
    </lineage>
</organism>
<evidence type="ECO:0000313" key="1">
    <source>
        <dbReference type="EMBL" id="KAF9478660.1"/>
    </source>
</evidence>
<proteinExistence type="predicted"/>
<comment type="caution">
    <text evidence="1">The sequence shown here is derived from an EMBL/GenBank/DDBJ whole genome shotgun (WGS) entry which is preliminary data.</text>
</comment>
<name>A0A9P6CZS4_9AGAR</name>
<sequence length="225" mass="25255">MSAVPSTPFPIPAFNSSNNTTPAEFLKFLRSLVSQYLGDDCPRITENKIAWVTIVDGLADHFLGSFPLPDMVAWSTMEEKVVMTEVTLDVTKRVFSRVNDIYNGSEILLKKVIVRLLDLCRALDVWMEMDVICGDETFLPSHMKERAFDAVVSVLRGMGSNDPILSGEDNPSWKVLRAILEECIEIGRDLVAPTTPLTSCTIFRFFQKPRIVALKDQSSQEQEAH</sequence>
<protein>
    <submittedName>
        <fullName evidence="1">Uncharacterized protein</fullName>
    </submittedName>
</protein>
<dbReference type="OrthoDB" id="3214669at2759"/>